<accession>A0AAE7XRW7</accession>
<dbReference type="Proteomes" id="UP000827235">
    <property type="component" value="Segment"/>
</dbReference>
<name>A0AAE7XRW7_9CAUD</name>
<sequence length="35" mass="3616">MGGRGLSVRFANAPLTSLTCTLVITLGYSLMDSLG</sequence>
<protein>
    <submittedName>
        <fullName evidence="1">Uncharacterized protein</fullName>
    </submittedName>
</protein>
<reference evidence="1 2" key="1">
    <citation type="submission" date="2021-05" db="EMBL/GenBank/DDBJ databases">
        <title>Naturally bred epsilon2 phages have an improved host range and effectivity in uropathogenic E. coli over their ancestor phages.</title>
        <authorList>
            <person name="Saez D."/>
            <person name="Loose M."/>
            <person name="Mutti M."/>
            <person name="Visram Z."/>
            <person name="Hitzenhammer E."/>
            <person name="Dippel D."/>
            <person name="Tisakova L."/>
            <person name="Schertler S."/>
            <person name="Wittmann J."/>
            <person name="Corsini L."/>
            <person name="Wagenlehner F."/>
        </authorList>
    </citation>
    <scope>NUCLEOTIDE SEQUENCE [LARGE SCALE GENOMIC DNA]</scope>
</reference>
<keyword evidence="2" id="KW-1185">Reference proteome</keyword>
<evidence type="ECO:0000313" key="2">
    <source>
        <dbReference type="Proteomes" id="UP000827235"/>
    </source>
</evidence>
<gene>
    <name evidence="1" type="ORF">101117UKE2_052</name>
</gene>
<organism evidence="1 2">
    <name type="scientific">Escherichia phage vB_EcoP-101117UKE2</name>
    <dbReference type="NCBI Taxonomy" id="2865796"/>
    <lineage>
        <taxon>Viruses</taxon>
        <taxon>Duplodnaviria</taxon>
        <taxon>Heunggongvirae</taxon>
        <taxon>Uroviricota</taxon>
        <taxon>Caudoviricetes</taxon>
        <taxon>Autographivirales</taxon>
        <taxon>Autosignataviridae</taxon>
        <taxon>Molineuxvirinae</taxon>
        <taxon>Rodentiumvirus</taxon>
        <taxon>Rodentiumvirus P101117UKE2</taxon>
    </lineage>
</organism>
<evidence type="ECO:0000313" key="1">
    <source>
        <dbReference type="EMBL" id="QZI79618.1"/>
    </source>
</evidence>
<proteinExistence type="predicted"/>
<dbReference type="EMBL" id="MZ234019">
    <property type="protein sequence ID" value="QZI79618.1"/>
    <property type="molecule type" value="Genomic_DNA"/>
</dbReference>